<dbReference type="EMBL" id="PNBA02000016">
    <property type="protein sequence ID" value="KAG6396419.1"/>
    <property type="molecule type" value="Genomic_DNA"/>
</dbReference>
<evidence type="ECO:0000256" key="1">
    <source>
        <dbReference type="SAM" id="MobiDB-lite"/>
    </source>
</evidence>
<organism evidence="2">
    <name type="scientific">Salvia splendens</name>
    <name type="common">Scarlet sage</name>
    <dbReference type="NCBI Taxonomy" id="180675"/>
    <lineage>
        <taxon>Eukaryota</taxon>
        <taxon>Viridiplantae</taxon>
        <taxon>Streptophyta</taxon>
        <taxon>Embryophyta</taxon>
        <taxon>Tracheophyta</taxon>
        <taxon>Spermatophyta</taxon>
        <taxon>Magnoliopsida</taxon>
        <taxon>eudicotyledons</taxon>
        <taxon>Gunneridae</taxon>
        <taxon>Pentapetalae</taxon>
        <taxon>asterids</taxon>
        <taxon>lamiids</taxon>
        <taxon>Lamiales</taxon>
        <taxon>Lamiaceae</taxon>
        <taxon>Nepetoideae</taxon>
        <taxon>Mentheae</taxon>
        <taxon>Salviinae</taxon>
        <taxon>Salvia</taxon>
        <taxon>Salvia subgen. Calosphace</taxon>
        <taxon>core Calosphace</taxon>
    </lineage>
</organism>
<feature type="compositionally biased region" description="Basic and acidic residues" evidence="1">
    <location>
        <begin position="153"/>
        <end position="163"/>
    </location>
</feature>
<keyword evidence="3" id="KW-1185">Reference proteome</keyword>
<accession>A0A8X8Z9Y3</accession>
<evidence type="ECO:0000313" key="3">
    <source>
        <dbReference type="Proteomes" id="UP000298416"/>
    </source>
</evidence>
<dbReference type="PANTHER" id="PTHR48040">
    <property type="entry name" value="PLEIOTROPIC DRUG RESISTANCE PROTEIN 1-LIKE ISOFORM X1"/>
    <property type="match status" value="1"/>
</dbReference>
<dbReference type="AlphaFoldDB" id="A0A8X8Z9Y3"/>
<reference evidence="2" key="2">
    <citation type="submission" date="2020-08" db="EMBL/GenBank/DDBJ databases">
        <title>Plant Genome Project.</title>
        <authorList>
            <person name="Zhang R.-G."/>
        </authorList>
    </citation>
    <scope>NUCLEOTIDE SEQUENCE</scope>
    <source>
        <strain evidence="2">Huo1</strain>
        <tissue evidence="2">Leaf</tissue>
    </source>
</reference>
<feature type="compositionally biased region" description="Polar residues" evidence="1">
    <location>
        <begin position="166"/>
        <end position="178"/>
    </location>
</feature>
<reference evidence="2" key="1">
    <citation type="submission" date="2018-01" db="EMBL/GenBank/DDBJ databases">
        <authorList>
            <person name="Mao J.F."/>
        </authorList>
    </citation>
    <scope>NUCLEOTIDE SEQUENCE</scope>
    <source>
        <strain evidence="2">Huo1</strain>
        <tissue evidence="2">Leaf</tissue>
    </source>
</reference>
<name>A0A8X8Z9Y3_SALSN</name>
<sequence>MQIPPHDRKIDDPSSDDLTVADLIRIQKQFETALIQTRETKTRLLLKSISNLKEQVKGSKRKMKRKRCAIDLNGLASDGSSTSTAPVVEGKEMTTRNLSEGNSYVVDGSRKGMVLAFTQLSLAFDHMNYYVDMPAGMKKTGIEETCLQLLRDSGGREPNEKKTAGWTATTPTPFSSGDLSDCIGGHQLASANQ</sequence>
<protein>
    <submittedName>
        <fullName evidence="2">Uncharacterized protein</fullName>
    </submittedName>
</protein>
<gene>
    <name evidence="2" type="ORF">SASPL_142569</name>
</gene>
<dbReference type="Proteomes" id="UP000298416">
    <property type="component" value="Unassembled WGS sequence"/>
</dbReference>
<feature type="region of interest" description="Disordered" evidence="1">
    <location>
        <begin position="152"/>
        <end position="181"/>
    </location>
</feature>
<proteinExistence type="predicted"/>
<dbReference type="PANTHER" id="PTHR48040:SF60">
    <property type="entry name" value="ABC TRANSPORTER DOMAIN-CONTAINING PROTEIN"/>
    <property type="match status" value="1"/>
</dbReference>
<evidence type="ECO:0000313" key="2">
    <source>
        <dbReference type="EMBL" id="KAG6396419.1"/>
    </source>
</evidence>
<comment type="caution">
    <text evidence="2">The sequence shown here is derived from an EMBL/GenBank/DDBJ whole genome shotgun (WGS) entry which is preliminary data.</text>
</comment>